<gene>
    <name evidence="7" type="ORF">ENS06_07365</name>
</gene>
<feature type="transmembrane region" description="Helical" evidence="6">
    <location>
        <begin position="278"/>
        <end position="295"/>
    </location>
</feature>
<evidence type="ECO:0000256" key="6">
    <source>
        <dbReference type="SAM" id="Phobius"/>
    </source>
</evidence>
<feature type="transmembrane region" description="Helical" evidence="6">
    <location>
        <begin position="95"/>
        <end position="120"/>
    </location>
</feature>
<dbReference type="InterPro" id="IPR036388">
    <property type="entry name" value="WH-like_DNA-bd_sf"/>
</dbReference>
<feature type="transmembrane region" description="Helical" evidence="6">
    <location>
        <begin position="166"/>
        <end position="186"/>
    </location>
</feature>
<dbReference type="EMBL" id="DSTK01000022">
    <property type="protein sequence ID" value="HFK97129.1"/>
    <property type="molecule type" value="Genomic_DNA"/>
</dbReference>
<dbReference type="Pfam" id="PF03631">
    <property type="entry name" value="Virul_fac_BrkB"/>
    <property type="match status" value="1"/>
</dbReference>
<dbReference type="NCBIfam" id="TIGR00765">
    <property type="entry name" value="yihY_not_rbn"/>
    <property type="match status" value="1"/>
</dbReference>
<evidence type="ECO:0000256" key="3">
    <source>
        <dbReference type="ARBA" id="ARBA00022692"/>
    </source>
</evidence>
<evidence type="ECO:0000256" key="5">
    <source>
        <dbReference type="ARBA" id="ARBA00023136"/>
    </source>
</evidence>
<accession>A0A832A5I6</accession>
<dbReference type="GO" id="GO:0005886">
    <property type="term" value="C:plasma membrane"/>
    <property type="evidence" value="ECO:0007669"/>
    <property type="project" value="UniProtKB-SubCell"/>
</dbReference>
<dbReference type="InterPro" id="IPR017039">
    <property type="entry name" value="Virul_fac_BrkB"/>
</dbReference>
<dbReference type="AlphaFoldDB" id="A0A832A5I6"/>
<keyword evidence="3 6" id="KW-0812">Transmembrane</keyword>
<keyword evidence="4 6" id="KW-1133">Transmembrane helix</keyword>
<proteinExistence type="predicted"/>
<evidence type="ECO:0000256" key="1">
    <source>
        <dbReference type="ARBA" id="ARBA00004651"/>
    </source>
</evidence>
<organism evidence="7">
    <name type="scientific">Desulfacinum infernum</name>
    <dbReference type="NCBI Taxonomy" id="35837"/>
    <lineage>
        <taxon>Bacteria</taxon>
        <taxon>Pseudomonadati</taxon>
        <taxon>Thermodesulfobacteriota</taxon>
        <taxon>Syntrophobacteria</taxon>
        <taxon>Syntrophobacterales</taxon>
        <taxon>Syntrophobacteraceae</taxon>
        <taxon>Desulfacinum</taxon>
    </lineage>
</organism>
<feature type="transmembrane region" description="Helical" evidence="6">
    <location>
        <begin position="315"/>
        <end position="335"/>
    </location>
</feature>
<evidence type="ECO:0000313" key="7">
    <source>
        <dbReference type="EMBL" id="HFK97129.1"/>
    </source>
</evidence>
<evidence type="ECO:0000256" key="4">
    <source>
        <dbReference type="ARBA" id="ARBA00022989"/>
    </source>
</evidence>
<protein>
    <submittedName>
        <fullName evidence="7">YihY family inner membrane protein</fullName>
    </submittedName>
</protein>
<sequence>MFLSIGLVCQLRAGLYCGSGFFLPHACSGRGRPGRGAARKTGGTMTPRWSERLKGFLFDGGRSPEGTLREKGRFFGRVLYLSVWKFNRDFCFDQAASLAFATILSLIPFAVLFFSFVGLLGGGERIIHFVQEKILPAVVPEFQEQVVEWLERYISPTVFKAGPAGLINLAALVGLIMGALNILITAERVFNHIWRAKGTRHYFQKVTAFWVLLTSSPFVILASMWVGNVLVPQGGAVESFLRRHWLANSLYALVAPVLVETVCFALIYFFLPSARVRLRNAVIAGLCAALLWELSKKGFYLYVSRAGEVTNFYRQLAAVPLFFLWLFLTWIIVLWGGQVSYALQNAQSLTLEQQKGENTHRFSQVSLGLFVLFRVYGDFLEGRPSQELERLADDLGIPQELLADIAEFLGDRNVLVEDARHPGRYTLGRHPSRIALGEVVRWLHEKEFPGETPFLKSEGGSGKNGSATDHGFRHPAHALLEAALRGYFSAFDGKSLEAAWQGEGLSGGGVFAPKTAV</sequence>
<feature type="transmembrane region" description="Helical" evidence="6">
    <location>
        <begin position="207"/>
        <end position="230"/>
    </location>
</feature>
<keyword evidence="5 6" id="KW-0472">Membrane</keyword>
<dbReference type="PANTHER" id="PTHR30213">
    <property type="entry name" value="INNER MEMBRANE PROTEIN YHJD"/>
    <property type="match status" value="1"/>
</dbReference>
<keyword evidence="2" id="KW-1003">Cell membrane</keyword>
<dbReference type="Gene3D" id="1.10.10.10">
    <property type="entry name" value="Winged helix-like DNA-binding domain superfamily/Winged helix DNA-binding domain"/>
    <property type="match status" value="1"/>
</dbReference>
<evidence type="ECO:0000256" key="2">
    <source>
        <dbReference type="ARBA" id="ARBA00022475"/>
    </source>
</evidence>
<name>A0A832A5I6_9BACT</name>
<comment type="caution">
    <text evidence="7">The sequence shown here is derived from an EMBL/GenBank/DDBJ whole genome shotgun (WGS) entry which is preliminary data.</text>
</comment>
<feature type="transmembrane region" description="Helical" evidence="6">
    <location>
        <begin position="250"/>
        <end position="271"/>
    </location>
</feature>
<comment type="subcellular location">
    <subcellularLocation>
        <location evidence="1">Cell membrane</location>
        <topology evidence="1">Multi-pass membrane protein</topology>
    </subcellularLocation>
</comment>
<dbReference type="PANTHER" id="PTHR30213:SF0">
    <property type="entry name" value="UPF0761 MEMBRANE PROTEIN YIHY"/>
    <property type="match status" value="1"/>
</dbReference>
<reference evidence="7" key="1">
    <citation type="journal article" date="2020" name="mSystems">
        <title>Genome- and Community-Level Interaction Insights into Carbon Utilization and Element Cycling Functions of Hydrothermarchaeota in Hydrothermal Sediment.</title>
        <authorList>
            <person name="Zhou Z."/>
            <person name="Liu Y."/>
            <person name="Xu W."/>
            <person name="Pan J."/>
            <person name="Luo Z.H."/>
            <person name="Li M."/>
        </authorList>
    </citation>
    <scope>NUCLEOTIDE SEQUENCE [LARGE SCALE GENOMIC DNA]</scope>
    <source>
        <strain evidence="7">SpSt-456</strain>
    </source>
</reference>